<proteinExistence type="predicted"/>
<dbReference type="Gene3D" id="3.90.320.10">
    <property type="match status" value="1"/>
</dbReference>
<dbReference type="Pfam" id="PF12705">
    <property type="entry name" value="PDDEXK_1"/>
    <property type="match status" value="1"/>
</dbReference>
<gene>
    <name evidence="2" type="ORF">IAA93_04750</name>
</gene>
<feature type="domain" description="PD-(D/E)XK endonuclease-like" evidence="1">
    <location>
        <begin position="715"/>
        <end position="1033"/>
    </location>
</feature>
<dbReference type="InterPro" id="IPR011604">
    <property type="entry name" value="PDDEXK-like_dom_sf"/>
</dbReference>
<dbReference type="InterPro" id="IPR038726">
    <property type="entry name" value="PDDEXK_AddAB-type"/>
</dbReference>
<sequence length="1035" mass="116763">MNKFLQSVAKDMKVRIGKDLSSTLAVFPNKRAALFFDRYLAEGEKHPIWSPRYLTISELFREACPAVSVPDTIELVCRLYHAYRTVTAARIADGRSETDASPETLDYFYQWGETLLSDFDDIDKNLIDARSLFQQIDDWNKMEDTGYISPEMEQRIRHFFAGFSADKLTKLKTRFIQMWEKLGDIYTQFNSDLESEGMAYEGALYRRVAEQGTITALPYDNFAFIGFNVIDKVEELIFRQLADDGRALFYWDYDRTWDNDEAGRFVRKNIEKFPNSLPDAVSEPDTAPDITVISSKTGDMQAQYAGQWLSDNKTDDESDTAIVLCDEGQLQQVMHTLPHDVRALNVTMGYPLAQTPVASFINCLAGLQDSYDFARQCFSHQCVCKLLRHPYAPLLSPLASGILAHIVGQNLFYPRPGQLCTADGRTDDTMQAVFTPQTDNSGFCNYVLSLITIVARTIHDNREGDAHDGTEDAGQGEAALFTQLYNESLFQAYTTFSRFASLIDSGTLDVGRPTMLRLIDRVMKGISIPFHGEPAVGLQVMGMLETRNLDFRHIIMLNVNEGMLPRHDDRPSFIPDTLRRAFGMTTPDRRVAVFAYYFFRLVRRCERLCLVYNDEVENGKKNEMSRFILQLIARHGCRIHNFVLVPRLKPGERPQIAIPRDNQTLGRLKARFADRTTGSASRDIDAWLAAWADNPGARRTIWHTTDRLDSNRRILSPSAINVYLDCRLKFYFRYIARLKPSEEMSQDIDSALFGTIFHATAEEVYDRLASDDNFIDAPRIRQALHGDDAGAGAMPVDDIVDFYFRKYMFKQAALDGIDSLATQVKAGIECPGVEYNGIQLINRAVIIRLVRKLLDIDTGLGGFHYIGSEVNVSRPMTIRLNDGTDINLRLGGNIDRIDYVTGGQSAAGGTLRVIDYKTGASKATAKDLGTIFARDEKHSGYHLQTLLYASIISDLTGGKVAVSPALLYIQKQRRDESPALKIGRDEVDDIRPIKREVDDGIASIVTDIFCGTDNYTQTDDESRCAYCDFKALCGR</sequence>
<dbReference type="AlphaFoldDB" id="A0A9D2ZUZ2"/>
<dbReference type="InterPro" id="IPR027417">
    <property type="entry name" value="P-loop_NTPase"/>
</dbReference>
<protein>
    <submittedName>
        <fullName evidence="2">PD-(D/E)XK nuclease family protein</fullName>
    </submittedName>
</protein>
<dbReference type="EMBL" id="DWUP01000097">
    <property type="protein sequence ID" value="HJD53016.1"/>
    <property type="molecule type" value="Genomic_DNA"/>
</dbReference>
<reference evidence="2" key="1">
    <citation type="journal article" date="2021" name="PeerJ">
        <title>Extensive microbial diversity within the chicken gut microbiome revealed by metagenomics and culture.</title>
        <authorList>
            <person name="Gilroy R."/>
            <person name="Ravi A."/>
            <person name="Getino M."/>
            <person name="Pursley I."/>
            <person name="Horton D.L."/>
            <person name="Alikhan N.F."/>
            <person name="Baker D."/>
            <person name="Gharbi K."/>
            <person name="Hall N."/>
            <person name="Watson M."/>
            <person name="Adriaenssens E.M."/>
            <person name="Foster-Nyarko E."/>
            <person name="Jarju S."/>
            <person name="Secka A."/>
            <person name="Antonio M."/>
            <person name="Oren A."/>
            <person name="Chaudhuri R.R."/>
            <person name="La Ragione R."/>
            <person name="Hildebrand F."/>
            <person name="Pallen M.J."/>
        </authorList>
    </citation>
    <scope>NUCLEOTIDE SEQUENCE</scope>
    <source>
        <strain evidence="2">MalCec1-1739</strain>
    </source>
</reference>
<dbReference type="Gene3D" id="3.40.50.300">
    <property type="entry name" value="P-loop containing nucleotide triphosphate hydrolases"/>
    <property type="match status" value="1"/>
</dbReference>
<dbReference type="SUPFAM" id="SSF52540">
    <property type="entry name" value="P-loop containing nucleoside triphosphate hydrolases"/>
    <property type="match status" value="1"/>
</dbReference>
<name>A0A9D2ZUZ2_9BACT</name>
<reference evidence="2" key="2">
    <citation type="submission" date="2021-04" db="EMBL/GenBank/DDBJ databases">
        <authorList>
            <person name="Gilroy R."/>
        </authorList>
    </citation>
    <scope>NUCLEOTIDE SEQUENCE</scope>
    <source>
        <strain evidence="2">MalCec1-1739</strain>
    </source>
</reference>
<evidence type="ECO:0000313" key="2">
    <source>
        <dbReference type="EMBL" id="HJD53016.1"/>
    </source>
</evidence>
<organism evidence="2 3">
    <name type="scientific">Candidatus Avibacteroides avistercoris</name>
    <dbReference type="NCBI Taxonomy" id="2840690"/>
    <lineage>
        <taxon>Bacteria</taxon>
        <taxon>Pseudomonadati</taxon>
        <taxon>Bacteroidota</taxon>
        <taxon>Bacteroidia</taxon>
        <taxon>Bacteroidales</taxon>
        <taxon>Bacteroidaceae</taxon>
        <taxon>Bacteroidaceae incertae sedis</taxon>
        <taxon>Candidatus Avibacteroides</taxon>
    </lineage>
</organism>
<comment type="caution">
    <text evidence="2">The sequence shown here is derived from an EMBL/GenBank/DDBJ whole genome shotgun (WGS) entry which is preliminary data.</text>
</comment>
<evidence type="ECO:0000313" key="3">
    <source>
        <dbReference type="Proteomes" id="UP000787625"/>
    </source>
</evidence>
<evidence type="ECO:0000259" key="1">
    <source>
        <dbReference type="Pfam" id="PF12705"/>
    </source>
</evidence>
<accession>A0A9D2ZUZ2</accession>
<dbReference type="Proteomes" id="UP000787625">
    <property type="component" value="Unassembled WGS sequence"/>
</dbReference>